<evidence type="ECO:0000313" key="3">
    <source>
        <dbReference type="Proteomes" id="UP001519460"/>
    </source>
</evidence>
<reference evidence="2 3" key="1">
    <citation type="journal article" date="2023" name="Sci. Data">
        <title>Genome assembly of the Korean intertidal mud-creeper Batillaria attramentaria.</title>
        <authorList>
            <person name="Patra A.K."/>
            <person name="Ho P.T."/>
            <person name="Jun S."/>
            <person name="Lee S.J."/>
            <person name="Kim Y."/>
            <person name="Won Y.J."/>
        </authorList>
    </citation>
    <scope>NUCLEOTIDE SEQUENCE [LARGE SCALE GENOMIC DNA]</scope>
    <source>
        <strain evidence="2">Wonlab-2016</strain>
    </source>
</reference>
<evidence type="ECO:0008006" key="4">
    <source>
        <dbReference type="Google" id="ProtNLM"/>
    </source>
</evidence>
<protein>
    <recommendedName>
        <fullName evidence="4">Reverse transcriptase domain-containing protein</fullName>
    </recommendedName>
</protein>
<proteinExistence type="predicted"/>
<keyword evidence="3" id="KW-1185">Reference proteome</keyword>
<accession>A0ABD0M314</accession>
<evidence type="ECO:0000256" key="1">
    <source>
        <dbReference type="SAM" id="MobiDB-lite"/>
    </source>
</evidence>
<gene>
    <name evidence="2" type="ORF">BaRGS_00002800</name>
</gene>
<evidence type="ECO:0000313" key="2">
    <source>
        <dbReference type="EMBL" id="KAK7506078.1"/>
    </source>
</evidence>
<organism evidence="2 3">
    <name type="scientific">Batillaria attramentaria</name>
    <dbReference type="NCBI Taxonomy" id="370345"/>
    <lineage>
        <taxon>Eukaryota</taxon>
        <taxon>Metazoa</taxon>
        <taxon>Spiralia</taxon>
        <taxon>Lophotrochozoa</taxon>
        <taxon>Mollusca</taxon>
        <taxon>Gastropoda</taxon>
        <taxon>Caenogastropoda</taxon>
        <taxon>Sorbeoconcha</taxon>
        <taxon>Cerithioidea</taxon>
        <taxon>Batillariidae</taxon>
        <taxon>Batillaria</taxon>
    </lineage>
</organism>
<dbReference type="EMBL" id="JACVVK020000008">
    <property type="protein sequence ID" value="KAK7506078.1"/>
    <property type="molecule type" value="Genomic_DNA"/>
</dbReference>
<dbReference type="Proteomes" id="UP001519460">
    <property type="component" value="Unassembled WGS sequence"/>
</dbReference>
<comment type="caution">
    <text evidence="2">The sequence shown here is derived from an EMBL/GenBank/DDBJ whole genome shotgun (WGS) entry which is preliminary data.</text>
</comment>
<feature type="region of interest" description="Disordered" evidence="1">
    <location>
        <begin position="1"/>
        <end position="55"/>
    </location>
</feature>
<sequence length="161" mass="19302">MKRRTDTKLRSMKRNETQYETKQRSTKRNEMQYETPDRYETTQYETKRNETQYETPDRYETTQYELTRNAVETGAELKLMKQRSMKMHLCQALVETPLTDWTRCVKTVHIAVSTMMEFAEENQIVCEEQYGFRHGRSCESQLLDLLVVDETSSQRATWRSD</sequence>
<name>A0ABD0M314_9CAEN</name>
<dbReference type="AlphaFoldDB" id="A0ABD0M314"/>